<organism evidence="2 3">
    <name type="scientific">Phytohabitans suffuscus</name>
    <dbReference type="NCBI Taxonomy" id="624315"/>
    <lineage>
        <taxon>Bacteria</taxon>
        <taxon>Bacillati</taxon>
        <taxon>Actinomycetota</taxon>
        <taxon>Actinomycetes</taxon>
        <taxon>Micromonosporales</taxon>
        <taxon>Micromonosporaceae</taxon>
    </lineage>
</organism>
<name>A0A6F8YFA9_9ACTN</name>
<accession>A0A6F8YFA9</accession>
<evidence type="ECO:0000313" key="2">
    <source>
        <dbReference type="EMBL" id="BCB84782.1"/>
    </source>
</evidence>
<evidence type="ECO:0000256" key="1">
    <source>
        <dbReference type="SAM" id="MobiDB-lite"/>
    </source>
</evidence>
<keyword evidence="3" id="KW-1185">Reference proteome</keyword>
<dbReference type="Proteomes" id="UP000503011">
    <property type="component" value="Chromosome"/>
</dbReference>
<protein>
    <submittedName>
        <fullName evidence="2">Uncharacterized protein</fullName>
    </submittedName>
</protein>
<reference evidence="2 3" key="1">
    <citation type="submission" date="2020-03" db="EMBL/GenBank/DDBJ databases">
        <title>Whole genome shotgun sequence of Phytohabitans suffuscus NBRC 105367.</title>
        <authorList>
            <person name="Komaki H."/>
            <person name="Tamura T."/>
        </authorList>
    </citation>
    <scope>NUCLEOTIDE SEQUENCE [LARGE SCALE GENOMIC DNA]</scope>
    <source>
        <strain evidence="2 3">NBRC 105367</strain>
    </source>
</reference>
<gene>
    <name evidence="2" type="ORF">Psuf_020950</name>
</gene>
<dbReference type="EMBL" id="AP022871">
    <property type="protein sequence ID" value="BCB84782.1"/>
    <property type="molecule type" value="Genomic_DNA"/>
</dbReference>
<dbReference type="AlphaFoldDB" id="A0A6F8YFA9"/>
<evidence type="ECO:0000313" key="3">
    <source>
        <dbReference type="Proteomes" id="UP000503011"/>
    </source>
</evidence>
<sequence length="117" mass="11979">MFCGTFLTVALTASGKGQKQNQPDEAGGHVFAAGRDGGAQRALVRVWPRPRLPGGGQPGDLPLQPAGRDGDRLPCGAAGDLDPGRCPIDPKVDLDQQDGPAGIGAKVLKRGGTFVPL</sequence>
<feature type="region of interest" description="Disordered" evidence="1">
    <location>
        <begin position="48"/>
        <end position="84"/>
    </location>
</feature>
<reference evidence="2 3" key="2">
    <citation type="submission" date="2020-03" db="EMBL/GenBank/DDBJ databases">
        <authorList>
            <person name="Ichikawa N."/>
            <person name="Kimura A."/>
            <person name="Kitahashi Y."/>
            <person name="Uohara A."/>
        </authorList>
    </citation>
    <scope>NUCLEOTIDE SEQUENCE [LARGE SCALE GENOMIC DNA]</scope>
    <source>
        <strain evidence="2 3">NBRC 105367</strain>
    </source>
</reference>
<proteinExistence type="predicted"/>
<dbReference type="KEGG" id="psuu:Psuf_020950"/>